<sequence length="197" mass="21319">MYSTPEERNPYYQSRSHHTDVYATRPTIEQIAMGLHISRTPHLRQSAGPHQRYSVPSLPTNHHKSTNYIPHVPTSRRYDSSCPPSPRRSLPPPPPRSSLKKVGTDVSLHAPATSPGLPAASLSTSTVASIGPATPESARSVLSFRVRMSRFLPSLRSSSSVASPASSVSEGVRPLTPKKAVRFSTSVLDLDASLPHA</sequence>
<gene>
    <name evidence="2" type="ORF">SERLADRAFT_472931</name>
</gene>
<dbReference type="GeneID" id="18820216"/>
<dbReference type="EMBL" id="GL945437">
    <property type="protein sequence ID" value="EGO22293.1"/>
    <property type="molecule type" value="Genomic_DNA"/>
</dbReference>
<accession>F8P445</accession>
<dbReference type="RefSeq" id="XP_007320831.1">
    <property type="nucleotide sequence ID" value="XM_007320769.1"/>
</dbReference>
<evidence type="ECO:0000256" key="1">
    <source>
        <dbReference type="SAM" id="MobiDB-lite"/>
    </source>
</evidence>
<proteinExistence type="predicted"/>
<reference evidence="2" key="1">
    <citation type="submission" date="2011-04" db="EMBL/GenBank/DDBJ databases">
        <title>Evolution of plant cell wall degrading machinery underlies the functional diversity of forest fungi.</title>
        <authorList>
            <consortium name="US DOE Joint Genome Institute (JGI-PGF)"/>
            <person name="Eastwood D.C."/>
            <person name="Floudas D."/>
            <person name="Binder M."/>
            <person name="Majcherczyk A."/>
            <person name="Schneider P."/>
            <person name="Aerts A."/>
            <person name="Asiegbu F.O."/>
            <person name="Baker S.E."/>
            <person name="Barry K."/>
            <person name="Bendiksby M."/>
            <person name="Blumentritt M."/>
            <person name="Coutinho P.M."/>
            <person name="Cullen D."/>
            <person name="Cullen D."/>
            <person name="Gathman A."/>
            <person name="Goodell B."/>
            <person name="Henrissat B."/>
            <person name="Ihrmark K."/>
            <person name="Kauserud H."/>
            <person name="Kohler A."/>
            <person name="LaButti K."/>
            <person name="Lapidus A."/>
            <person name="Lavin J.L."/>
            <person name="Lee Y.-H."/>
            <person name="Lindquist E."/>
            <person name="Lilly W."/>
            <person name="Lucas S."/>
            <person name="Morin E."/>
            <person name="Murat C."/>
            <person name="Oguiza J.A."/>
            <person name="Park J."/>
            <person name="Pisabarro A.G."/>
            <person name="Riley R."/>
            <person name="Rosling A."/>
            <person name="Salamov A."/>
            <person name="Schmidt O."/>
            <person name="Schmutz J."/>
            <person name="Skrede I."/>
            <person name="Stenlid J."/>
            <person name="Wiebenga A."/>
            <person name="Xie X."/>
            <person name="Kues U."/>
            <person name="Hibbett D.S."/>
            <person name="Hoffmeister D."/>
            <person name="Hogberg N."/>
            <person name="Martin F."/>
            <person name="Grigoriev I.V."/>
            <person name="Watkinson S.C."/>
        </authorList>
    </citation>
    <scope>NUCLEOTIDE SEQUENCE</scope>
    <source>
        <strain evidence="2">S7.9</strain>
    </source>
</reference>
<protein>
    <submittedName>
        <fullName evidence="2">Uncharacterized protein</fullName>
    </submittedName>
</protein>
<dbReference type="OrthoDB" id="3265692at2759"/>
<dbReference type="AlphaFoldDB" id="F8P445"/>
<feature type="region of interest" description="Disordered" evidence="1">
    <location>
        <begin position="42"/>
        <end position="120"/>
    </location>
</feature>
<evidence type="ECO:0000313" key="2">
    <source>
        <dbReference type="EMBL" id="EGO22293.1"/>
    </source>
</evidence>
<dbReference type="Proteomes" id="UP000008064">
    <property type="component" value="Unassembled WGS sequence"/>
</dbReference>
<dbReference type="HOGENOM" id="CLU_079103_0_0_1"/>
<feature type="compositionally biased region" description="Pro residues" evidence="1">
    <location>
        <begin position="83"/>
        <end position="96"/>
    </location>
</feature>
<name>F8P445_SERL9</name>
<dbReference type="KEGG" id="sla:SERLADRAFT_472931"/>
<organism>
    <name type="scientific">Serpula lacrymans var. lacrymans (strain S7.9)</name>
    <name type="common">Dry rot fungus</name>
    <dbReference type="NCBI Taxonomy" id="578457"/>
    <lineage>
        <taxon>Eukaryota</taxon>
        <taxon>Fungi</taxon>
        <taxon>Dikarya</taxon>
        <taxon>Basidiomycota</taxon>
        <taxon>Agaricomycotina</taxon>
        <taxon>Agaricomycetes</taxon>
        <taxon>Agaricomycetidae</taxon>
        <taxon>Boletales</taxon>
        <taxon>Coniophorineae</taxon>
        <taxon>Serpulaceae</taxon>
        <taxon>Serpula</taxon>
    </lineage>
</organism>